<dbReference type="InterPro" id="IPR003593">
    <property type="entry name" value="AAA+_ATPase"/>
</dbReference>
<keyword evidence="6 10" id="KW-0067">ATP-binding</keyword>
<protein>
    <submittedName>
        <fullName evidence="10">Amino acid ABC transporter ATP-binding protein</fullName>
    </submittedName>
</protein>
<dbReference type="GO" id="GO:0005886">
    <property type="term" value="C:plasma membrane"/>
    <property type="evidence" value="ECO:0007669"/>
    <property type="project" value="UniProtKB-SubCell"/>
</dbReference>
<evidence type="ECO:0000313" key="10">
    <source>
        <dbReference type="EMBL" id="QMS86027.1"/>
    </source>
</evidence>
<dbReference type="SMART" id="SM00382">
    <property type="entry name" value="AAA"/>
    <property type="match status" value="1"/>
</dbReference>
<dbReference type="Pfam" id="PF00005">
    <property type="entry name" value="ABC_tran"/>
    <property type="match status" value="1"/>
</dbReference>
<reference evidence="10 11" key="1">
    <citation type="submission" date="2020-02" db="EMBL/GenBank/DDBJ databases">
        <authorList>
            <person name="Zheng R.K."/>
            <person name="Sun C.M."/>
        </authorList>
    </citation>
    <scope>NUCLEOTIDE SEQUENCE [LARGE SCALE GENOMIC DNA]</scope>
    <source>
        <strain evidence="11">zrk13</strain>
    </source>
</reference>
<evidence type="ECO:0000256" key="6">
    <source>
        <dbReference type="ARBA" id="ARBA00022840"/>
    </source>
</evidence>
<dbReference type="InterPro" id="IPR050086">
    <property type="entry name" value="MetN_ABC_transporter-like"/>
</dbReference>
<comment type="similarity">
    <text evidence="2">Belongs to the ABC transporter superfamily.</text>
</comment>
<dbReference type="GO" id="GO:0016887">
    <property type="term" value="F:ATP hydrolysis activity"/>
    <property type="evidence" value="ECO:0007669"/>
    <property type="project" value="InterPro"/>
</dbReference>
<evidence type="ECO:0000259" key="9">
    <source>
        <dbReference type="PROSITE" id="PS50893"/>
    </source>
</evidence>
<keyword evidence="8" id="KW-0472">Membrane</keyword>
<comment type="subcellular location">
    <subcellularLocation>
        <location evidence="1">Cell membrane</location>
        <topology evidence="1">Peripheral membrane protein</topology>
    </subcellularLocation>
</comment>
<evidence type="ECO:0000256" key="5">
    <source>
        <dbReference type="ARBA" id="ARBA00022741"/>
    </source>
</evidence>
<dbReference type="PROSITE" id="PS50893">
    <property type="entry name" value="ABC_TRANSPORTER_2"/>
    <property type="match status" value="1"/>
</dbReference>
<dbReference type="GO" id="GO:0005524">
    <property type="term" value="F:ATP binding"/>
    <property type="evidence" value="ECO:0007669"/>
    <property type="project" value="UniProtKB-KW"/>
</dbReference>
<dbReference type="InterPro" id="IPR017871">
    <property type="entry name" value="ABC_transporter-like_CS"/>
</dbReference>
<keyword evidence="4" id="KW-1003">Cell membrane</keyword>
<dbReference type="PROSITE" id="PS00211">
    <property type="entry name" value="ABC_TRANSPORTER_1"/>
    <property type="match status" value="1"/>
</dbReference>
<dbReference type="PIRSF" id="PIRSF039085">
    <property type="entry name" value="ABC_ATPase_HisP"/>
    <property type="match status" value="1"/>
</dbReference>
<dbReference type="InterPro" id="IPR003439">
    <property type="entry name" value="ABC_transporter-like_ATP-bd"/>
</dbReference>
<dbReference type="Proteomes" id="UP000514720">
    <property type="component" value="Chromosome"/>
</dbReference>
<evidence type="ECO:0000256" key="1">
    <source>
        <dbReference type="ARBA" id="ARBA00004202"/>
    </source>
</evidence>
<organism evidence="10 11">
    <name type="scientific">Candidatus Xianfuyuplasma coldseepsis</name>
    <dbReference type="NCBI Taxonomy" id="2782163"/>
    <lineage>
        <taxon>Bacteria</taxon>
        <taxon>Bacillati</taxon>
        <taxon>Mycoplasmatota</taxon>
        <taxon>Mollicutes</taxon>
        <taxon>Candidatus Izemoplasmatales</taxon>
        <taxon>Candidatus Izemoplasmataceae</taxon>
        <taxon>Candidatus Xianfuyuplasma</taxon>
    </lineage>
</organism>
<gene>
    <name evidence="10" type="ORF">G4Z02_06845</name>
</gene>
<dbReference type="EMBL" id="CP048914">
    <property type="protein sequence ID" value="QMS86027.1"/>
    <property type="molecule type" value="Genomic_DNA"/>
</dbReference>
<sequence>MLRTKNLVKRFDQEDVLKGITIAFEQGTVTSIIGPSGSGKSTLLRCLNQLEAVSDGQVFYRDQDLTNRHVNINHIRSRIGMVFQSFNLFDNMSVLRNITIGQELILKRSKEEAKERALHYLEKVGLLAFRDRRVNRLSGGQKQRVAIARTLAMDPEIILFDEPTSSLDPLMVGEVLRVIRDVVREDFTVIVVTHEMEFARDISERVIYMEDGEIVVDDDSTTVFTNPTNPKLQHFLKRVL</sequence>
<feature type="domain" description="ABC transporter" evidence="9">
    <location>
        <begin position="2"/>
        <end position="236"/>
    </location>
</feature>
<keyword evidence="3" id="KW-0813">Transport</keyword>
<evidence type="ECO:0000313" key="11">
    <source>
        <dbReference type="Proteomes" id="UP000514720"/>
    </source>
</evidence>
<evidence type="ECO:0000256" key="2">
    <source>
        <dbReference type="ARBA" id="ARBA00005417"/>
    </source>
</evidence>
<dbReference type="InterPro" id="IPR030679">
    <property type="entry name" value="ABC_ATPase_HisP-typ"/>
</dbReference>
<evidence type="ECO:0000256" key="7">
    <source>
        <dbReference type="ARBA" id="ARBA00022970"/>
    </source>
</evidence>
<dbReference type="PANTHER" id="PTHR43166">
    <property type="entry name" value="AMINO ACID IMPORT ATP-BINDING PROTEIN"/>
    <property type="match status" value="1"/>
</dbReference>
<keyword evidence="5" id="KW-0547">Nucleotide-binding</keyword>
<dbReference type="GO" id="GO:0015424">
    <property type="term" value="F:ABC-type amino acid transporter activity"/>
    <property type="evidence" value="ECO:0007669"/>
    <property type="project" value="InterPro"/>
</dbReference>
<proteinExistence type="inferred from homology"/>
<evidence type="ECO:0000256" key="3">
    <source>
        <dbReference type="ARBA" id="ARBA00022448"/>
    </source>
</evidence>
<dbReference type="SUPFAM" id="SSF52540">
    <property type="entry name" value="P-loop containing nucleoside triphosphate hydrolases"/>
    <property type="match status" value="1"/>
</dbReference>
<evidence type="ECO:0000256" key="8">
    <source>
        <dbReference type="ARBA" id="ARBA00023136"/>
    </source>
</evidence>
<dbReference type="KEGG" id="xcl:G4Z02_06845"/>
<dbReference type="PANTHER" id="PTHR43166:SF9">
    <property type="entry name" value="GLUTAMATE_ASPARTATE IMPORT ATP-BINDING PROTEIN GLTL"/>
    <property type="match status" value="1"/>
</dbReference>
<keyword evidence="7" id="KW-0029">Amino-acid transport</keyword>
<keyword evidence="11" id="KW-1185">Reference proteome</keyword>
<name>A0A7L7KTI7_9MOLU</name>
<evidence type="ECO:0000256" key="4">
    <source>
        <dbReference type="ARBA" id="ARBA00022475"/>
    </source>
</evidence>
<dbReference type="AlphaFoldDB" id="A0A7L7KTI7"/>
<accession>A0A7L7KTI7</accession>
<dbReference type="InterPro" id="IPR027417">
    <property type="entry name" value="P-loop_NTPase"/>
</dbReference>
<dbReference type="Gene3D" id="3.40.50.300">
    <property type="entry name" value="P-loop containing nucleotide triphosphate hydrolases"/>
    <property type="match status" value="1"/>
</dbReference>